<sequence>MKSQAPDPDLLPSSASSLPMHTSSITSRDWTLSKLMKDSSNFQEVRRVSCLDKAWTSTAEDCEREGIPLIVEDWHAHNTWNEAFKADFLLAKHADDVVSTRNVGNFKDADMKFSDFIEYSRTRTPPHSTRDALLYAKDVECPEEWREWFLSGALPSELQPHGCTDLLRHLPKSEQVETTLCYYGIGGTFTPCHKDLCGSTGHNLMCHAENGSSFWFMTASNAASEVAKYFQDIIGGELDWENRAITVEELRNAPFAVYVAEQKLGDLIIIPPRSCHQVVNHGGLTMKLSWSRMTMKGLTMALFYELPVYRRVCRPEIYRVKSVLHYSLRHYTNELEDALQNSREVAKKKSREIALLEMLVSLFERVLREEFGQSEHVTYEADCTPAPSLTNDDSPSQTPSHTAGGRDQYACDYCGADIFQSYFKCETCCPAPASDDPRAGDALVICAACYVEGRSCKCGIMTPTQRHRMEALLDDRNKAALILHHICTPEMAQGHELSMK</sequence>
<dbReference type="OrthoDB" id="298344at2759"/>
<evidence type="ECO:0000313" key="3">
    <source>
        <dbReference type="EMBL" id="EPT06034.1"/>
    </source>
</evidence>
<dbReference type="eggNOG" id="ENOG502S0T9">
    <property type="taxonomic scope" value="Eukaryota"/>
</dbReference>
<dbReference type="InParanoid" id="S8ET00"/>
<dbReference type="HOGENOM" id="CLU_050877_0_0_1"/>
<keyword evidence="4" id="KW-1185">Reference proteome</keyword>
<dbReference type="InterPro" id="IPR003347">
    <property type="entry name" value="JmjC_dom"/>
</dbReference>
<dbReference type="GO" id="GO:0005737">
    <property type="term" value="C:cytoplasm"/>
    <property type="evidence" value="ECO:0007669"/>
    <property type="project" value="TreeGrafter"/>
</dbReference>
<dbReference type="PANTHER" id="PTHR12480">
    <property type="entry name" value="ARGININE DEMETHYLASE AND LYSYL-HYDROXYLASE JMJD"/>
    <property type="match status" value="1"/>
</dbReference>
<dbReference type="PROSITE" id="PS51184">
    <property type="entry name" value="JMJC"/>
    <property type="match status" value="1"/>
</dbReference>
<organism evidence="3 4">
    <name type="scientific">Fomitopsis schrenkii</name>
    <name type="common">Brown rot fungus</name>
    <dbReference type="NCBI Taxonomy" id="2126942"/>
    <lineage>
        <taxon>Eukaryota</taxon>
        <taxon>Fungi</taxon>
        <taxon>Dikarya</taxon>
        <taxon>Basidiomycota</taxon>
        <taxon>Agaricomycotina</taxon>
        <taxon>Agaricomycetes</taxon>
        <taxon>Polyporales</taxon>
        <taxon>Fomitopsis</taxon>
    </lineage>
</organism>
<evidence type="ECO:0000313" key="4">
    <source>
        <dbReference type="Proteomes" id="UP000015241"/>
    </source>
</evidence>
<feature type="domain" description="JmjC" evidence="2">
    <location>
        <begin position="143"/>
        <end position="309"/>
    </location>
</feature>
<dbReference type="Gene3D" id="2.60.120.650">
    <property type="entry name" value="Cupin"/>
    <property type="match status" value="1"/>
</dbReference>
<dbReference type="SMART" id="SM00558">
    <property type="entry name" value="JmjC"/>
    <property type="match status" value="1"/>
</dbReference>
<dbReference type="InterPro" id="IPR050910">
    <property type="entry name" value="JMJD6_ArgDemeth/LysHydrox"/>
</dbReference>
<dbReference type="AlphaFoldDB" id="S8ET00"/>
<reference evidence="3 4" key="1">
    <citation type="journal article" date="2012" name="Science">
        <title>The Paleozoic origin of enzymatic lignin decomposition reconstructed from 31 fungal genomes.</title>
        <authorList>
            <person name="Floudas D."/>
            <person name="Binder M."/>
            <person name="Riley R."/>
            <person name="Barry K."/>
            <person name="Blanchette R.A."/>
            <person name="Henrissat B."/>
            <person name="Martinez A.T."/>
            <person name="Otillar R."/>
            <person name="Spatafora J.W."/>
            <person name="Yadav J.S."/>
            <person name="Aerts A."/>
            <person name="Benoit I."/>
            <person name="Boyd A."/>
            <person name="Carlson A."/>
            <person name="Copeland A."/>
            <person name="Coutinho P.M."/>
            <person name="de Vries R.P."/>
            <person name="Ferreira P."/>
            <person name="Findley K."/>
            <person name="Foster B."/>
            <person name="Gaskell J."/>
            <person name="Glotzer D."/>
            <person name="Gorecki P."/>
            <person name="Heitman J."/>
            <person name="Hesse C."/>
            <person name="Hori C."/>
            <person name="Igarashi K."/>
            <person name="Jurgens J.A."/>
            <person name="Kallen N."/>
            <person name="Kersten P."/>
            <person name="Kohler A."/>
            <person name="Kuees U."/>
            <person name="Kumar T.K.A."/>
            <person name="Kuo A."/>
            <person name="LaButti K."/>
            <person name="Larrondo L.F."/>
            <person name="Lindquist E."/>
            <person name="Ling A."/>
            <person name="Lombard V."/>
            <person name="Lucas S."/>
            <person name="Lundell T."/>
            <person name="Martin R."/>
            <person name="McLaughlin D.J."/>
            <person name="Morgenstern I."/>
            <person name="Morin E."/>
            <person name="Murat C."/>
            <person name="Nagy L.G."/>
            <person name="Nolan M."/>
            <person name="Ohm R.A."/>
            <person name="Patyshakuliyeva A."/>
            <person name="Rokas A."/>
            <person name="Ruiz-Duenas F.J."/>
            <person name="Sabat G."/>
            <person name="Salamov A."/>
            <person name="Samejima M."/>
            <person name="Schmutz J."/>
            <person name="Slot J.C."/>
            <person name="St John F."/>
            <person name="Stenlid J."/>
            <person name="Sun H."/>
            <person name="Sun S."/>
            <person name="Syed K."/>
            <person name="Tsang A."/>
            <person name="Wiebenga A."/>
            <person name="Young D."/>
            <person name="Pisabarro A."/>
            <person name="Eastwood D.C."/>
            <person name="Martin F."/>
            <person name="Cullen D."/>
            <person name="Grigoriev I.V."/>
            <person name="Hibbett D.S."/>
        </authorList>
    </citation>
    <scope>NUCLEOTIDE SEQUENCE</scope>
    <source>
        <strain evidence="4">FP-58527</strain>
    </source>
</reference>
<dbReference type="SUPFAM" id="SSF51197">
    <property type="entry name" value="Clavaminate synthase-like"/>
    <property type="match status" value="1"/>
</dbReference>
<dbReference type="Pfam" id="PF02373">
    <property type="entry name" value="JmjC"/>
    <property type="match status" value="1"/>
</dbReference>
<dbReference type="STRING" id="743788.S8ET00"/>
<dbReference type="EMBL" id="KE504122">
    <property type="protein sequence ID" value="EPT06034.1"/>
    <property type="molecule type" value="Genomic_DNA"/>
</dbReference>
<dbReference type="Proteomes" id="UP000015241">
    <property type="component" value="Unassembled WGS sequence"/>
</dbReference>
<protein>
    <recommendedName>
        <fullName evidence="2">JmjC domain-containing protein</fullName>
    </recommendedName>
</protein>
<accession>S8ET00</accession>
<proteinExistence type="predicted"/>
<evidence type="ECO:0000259" key="2">
    <source>
        <dbReference type="PROSITE" id="PS51184"/>
    </source>
</evidence>
<feature type="region of interest" description="Disordered" evidence="1">
    <location>
        <begin position="1"/>
        <end position="22"/>
    </location>
</feature>
<dbReference type="PANTHER" id="PTHR12480:SF35">
    <property type="entry name" value="TRANSCRIPTION FACTOR JUMONJI, JMJC DOMAIN-CONTAINING PROTEIN"/>
    <property type="match status" value="1"/>
</dbReference>
<name>S8ET00_FOMSC</name>
<evidence type="ECO:0000256" key="1">
    <source>
        <dbReference type="SAM" id="MobiDB-lite"/>
    </source>
</evidence>
<feature type="compositionally biased region" description="Low complexity" evidence="1">
    <location>
        <begin position="1"/>
        <end position="19"/>
    </location>
</feature>
<gene>
    <name evidence="3" type="ORF">FOMPIDRAFT_1110256</name>
</gene>